<gene>
    <name evidence="1" type="ORF">F3J40_19830</name>
</gene>
<dbReference type="RefSeq" id="WP_167017409.1">
    <property type="nucleotide sequence ID" value="NZ_VWXF01000010.1"/>
</dbReference>
<proteinExistence type="predicted"/>
<reference evidence="1 2" key="1">
    <citation type="journal article" date="2019" name="bioRxiv">
        <title>Bacteria contribute to plant secondary compound degradation in a generalist herbivore system.</title>
        <authorList>
            <person name="Francoeur C.B."/>
            <person name="Khadempour L."/>
            <person name="Moreira-Soto R.D."/>
            <person name="Gotting K."/>
            <person name="Book A.J."/>
            <person name="Pinto-Tomas A.A."/>
            <person name="Keefover-Ring K."/>
            <person name="Currie C.R."/>
        </authorList>
    </citation>
    <scope>NUCLEOTIDE SEQUENCE [LARGE SCALE GENOMIC DNA]</scope>
    <source>
        <strain evidence="1">Acro-835</strain>
    </source>
</reference>
<name>A0ABX0REQ3_9GAMM</name>
<dbReference type="EMBL" id="VWXF01000010">
    <property type="protein sequence ID" value="NIF23835.1"/>
    <property type="molecule type" value="Genomic_DNA"/>
</dbReference>
<dbReference type="Proteomes" id="UP001515683">
    <property type="component" value="Unassembled WGS sequence"/>
</dbReference>
<evidence type="ECO:0000313" key="2">
    <source>
        <dbReference type="Proteomes" id="UP001515683"/>
    </source>
</evidence>
<sequence>MNIQQLSEIHYFYTCFLAKIRKVETLYIYRDKSEEEKKTELLNWLIRHKTLKTFGDSVRHEIFHMLELVSSENTHALETKIGNLEHNCKRIHVELEREALRERPMFIKNTLIQSL</sequence>
<keyword evidence="2" id="KW-1185">Reference proteome</keyword>
<evidence type="ECO:0000313" key="1">
    <source>
        <dbReference type="EMBL" id="NIF23835.1"/>
    </source>
</evidence>
<comment type="caution">
    <text evidence="1">The sequence shown here is derived from an EMBL/GenBank/DDBJ whole genome shotgun (WGS) entry which is preliminary data.</text>
</comment>
<protein>
    <submittedName>
        <fullName evidence="1">Uncharacterized protein</fullName>
    </submittedName>
</protein>
<accession>A0ABX0REQ3</accession>
<organism evidence="1 2">
    <name type="scientific">Candidatus Pantoea multigeneris</name>
    <dbReference type="NCBI Taxonomy" id="2608357"/>
    <lineage>
        <taxon>Bacteria</taxon>
        <taxon>Pseudomonadati</taxon>
        <taxon>Pseudomonadota</taxon>
        <taxon>Gammaproteobacteria</taxon>
        <taxon>Enterobacterales</taxon>
        <taxon>Erwiniaceae</taxon>
        <taxon>Pantoea</taxon>
    </lineage>
</organism>